<accession>A0A2T1LUK2</accession>
<reference evidence="3 4" key="1">
    <citation type="submission" date="2018-03" db="EMBL/GenBank/DDBJ databases">
        <title>The ancient ancestry and fast evolution of plastids.</title>
        <authorList>
            <person name="Moore K.R."/>
            <person name="Magnabosco C."/>
            <person name="Momper L."/>
            <person name="Gold D.A."/>
            <person name="Bosak T."/>
            <person name="Fournier G.P."/>
        </authorList>
    </citation>
    <scope>NUCLEOTIDE SEQUENCE [LARGE SCALE GENOMIC DNA]</scope>
    <source>
        <strain evidence="3 4">CCALA 016</strain>
    </source>
</reference>
<dbReference type="InterPro" id="IPR012296">
    <property type="entry name" value="Nuclease_put_TT1808"/>
</dbReference>
<keyword evidence="1" id="KW-0175">Coiled coil</keyword>
<dbReference type="InterPro" id="IPR008538">
    <property type="entry name" value="Uma2"/>
</dbReference>
<dbReference type="Pfam" id="PF05685">
    <property type="entry name" value="Uma2"/>
    <property type="match status" value="1"/>
</dbReference>
<name>A0A2T1LUK2_9CHRO</name>
<gene>
    <name evidence="3" type="ORF">C7H19_16925</name>
</gene>
<dbReference type="Proteomes" id="UP000239001">
    <property type="component" value="Unassembled WGS sequence"/>
</dbReference>
<sequence>MTIAKPIQLSEETSSEKIILPLDEIESDEPELESSLHLQQIILLLQCLEWLWQDRNNFFAAGNLSIYYIYNSPEQPTKLRDFCGPDFFVVLDTVRKNRKSWMVWKEGGKYPNVIVEILSDSTAKVDRNEKKQLYQDIFRLPDYFYFDPVTLEFEGFTLVSGQYQPLVPNEQEWLWSEQLKLYLGVYESKLRYFTPSGELVPTPEEAAKQAQQQLDAERQAKEQAQQQLEQLKAQLKALGVEPNL</sequence>
<dbReference type="AlphaFoldDB" id="A0A2T1LUK2"/>
<dbReference type="SUPFAM" id="SSF52980">
    <property type="entry name" value="Restriction endonuclease-like"/>
    <property type="match status" value="1"/>
</dbReference>
<proteinExistence type="predicted"/>
<evidence type="ECO:0000259" key="2">
    <source>
        <dbReference type="Pfam" id="PF05685"/>
    </source>
</evidence>
<dbReference type="CDD" id="cd06260">
    <property type="entry name" value="DUF820-like"/>
    <property type="match status" value="1"/>
</dbReference>
<feature type="coiled-coil region" evidence="1">
    <location>
        <begin position="207"/>
        <end position="241"/>
    </location>
</feature>
<keyword evidence="4" id="KW-1185">Reference proteome</keyword>
<feature type="domain" description="Putative restriction endonuclease" evidence="2">
    <location>
        <begin position="35"/>
        <end position="179"/>
    </location>
</feature>
<evidence type="ECO:0000256" key="1">
    <source>
        <dbReference type="SAM" id="Coils"/>
    </source>
</evidence>
<dbReference type="EMBL" id="PXOH01000021">
    <property type="protein sequence ID" value="PSF35243.1"/>
    <property type="molecule type" value="Genomic_DNA"/>
</dbReference>
<evidence type="ECO:0000313" key="4">
    <source>
        <dbReference type="Proteomes" id="UP000239001"/>
    </source>
</evidence>
<dbReference type="InterPro" id="IPR011335">
    <property type="entry name" value="Restrct_endonuc-II-like"/>
</dbReference>
<dbReference type="Gene3D" id="3.90.1570.10">
    <property type="entry name" value="tt1808, chain A"/>
    <property type="match status" value="1"/>
</dbReference>
<dbReference type="PANTHER" id="PTHR33352:SF3">
    <property type="entry name" value="SLR1612 PROTEIN"/>
    <property type="match status" value="1"/>
</dbReference>
<dbReference type="RefSeq" id="WP_106458103.1">
    <property type="nucleotide sequence ID" value="NZ_PXOH01000021.1"/>
</dbReference>
<dbReference type="PANTHER" id="PTHR33352">
    <property type="entry name" value="SLR1095 PROTEIN"/>
    <property type="match status" value="1"/>
</dbReference>
<comment type="caution">
    <text evidence="3">The sequence shown here is derived from an EMBL/GenBank/DDBJ whole genome shotgun (WGS) entry which is preliminary data.</text>
</comment>
<evidence type="ECO:0000313" key="3">
    <source>
        <dbReference type="EMBL" id="PSF35243.1"/>
    </source>
</evidence>
<dbReference type="OrthoDB" id="557157at2"/>
<protein>
    <recommendedName>
        <fullName evidence="2">Putative restriction endonuclease domain-containing protein</fullName>
    </recommendedName>
</protein>
<reference evidence="3 4" key="2">
    <citation type="submission" date="2018-03" db="EMBL/GenBank/DDBJ databases">
        <authorList>
            <person name="Keele B.F."/>
        </authorList>
    </citation>
    <scope>NUCLEOTIDE SEQUENCE [LARGE SCALE GENOMIC DNA]</scope>
    <source>
        <strain evidence="3 4">CCALA 016</strain>
    </source>
</reference>
<organism evidence="3 4">
    <name type="scientific">Aphanothece hegewaldii CCALA 016</name>
    <dbReference type="NCBI Taxonomy" id="2107694"/>
    <lineage>
        <taxon>Bacteria</taxon>
        <taxon>Bacillati</taxon>
        <taxon>Cyanobacteriota</taxon>
        <taxon>Cyanophyceae</taxon>
        <taxon>Oscillatoriophycideae</taxon>
        <taxon>Chroococcales</taxon>
        <taxon>Aphanothecaceae</taxon>
        <taxon>Aphanothece</taxon>
    </lineage>
</organism>